<dbReference type="CDD" id="cd00616">
    <property type="entry name" value="AHBA_syn"/>
    <property type="match status" value="1"/>
</dbReference>
<dbReference type="InterPro" id="IPR015421">
    <property type="entry name" value="PyrdxlP-dep_Trfase_major"/>
</dbReference>
<dbReference type="InterPro" id="IPR015422">
    <property type="entry name" value="PyrdxlP-dep_Trfase_small"/>
</dbReference>
<protein>
    <submittedName>
        <fullName evidence="4">DegT/DnrJ/EryC1/StrS family aminotransferase</fullName>
    </submittedName>
</protein>
<proteinExistence type="inferred from homology"/>
<evidence type="ECO:0000256" key="3">
    <source>
        <dbReference type="RuleBase" id="RU004508"/>
    </source>
</evidence>
<keyword evidence="4" id="KW-0032">Aminotransferase</keyword>
<reference evidence="4" key="1">
    <citation type="journal article" date="2021" name="mSystems">
        <title>Bacteria and Archaea Synergistically Convert Glycine Betaine to Biogenic Methane in the Formosa Cold Seep of the South China Sea.</title>
        <authorList>
            <person name="Li L."/>
            <person name="Zhang W."/>
            <person name="Zhang S."/>
            <person name="Song L."/>
            <person name="Sun Q."/>
            <person name="Zhang H."/>
            <person name="Xiang H."/>
            <person name="Dong X."/>
        </authorList>
    </citation>
    <scope>NUCLEOTIDE SEQUENCE</scope>
    <source>
        <strain evidence="4">ZWT</strain>
    </source>
</reference>
<dbReference type="AlphaFoldDB" id="A0A9J6PCZ9"/>
<dbReference type="EMBL" id="JAGSOJ010000006">
    <property type="protein sequence ID" value="MCM1992504.1"/>
    <property type="molecule type" value="Genomic_DNA"/>
</dbReference>
<dbReference type="GO" id="GO:0008483">
    <property type="term" value="F:transaminase activity"/>
    <property type="evidence" value="ECO:0007669"/>
    <property type="project" value="UniProtKB-KW"/>
</dbReference>
<comment type="similarity">
    <text evidence="3">Belongs to the DegT/DnrJ/EryC1 family.</text>
</comment>
<keyword evidence="5" id="KW-1185">Reference proteome</keyword>
<dbReference type="Pfam" id="PF01041">
    <property type="entry name" value="DegT_DnrJ_EryC1"/>
    <property type="match status" value="1"/>
</dbReference>
<feature type="active site" description="Proton acceptor" evidence="1">
    <location>
        <position position="186"/>
    </location>
</feature>
<dbReference type="SUPFAM" id="SSF53383">
    <property type="entry name" value="PLP-dependent transferases"/>
    <property type="match status" value="1"/>
</dbReference>
<keyword evidence="2 3" id="KW-0663">Pyridoxal phosphate</keyword>
<keyword evidence="4" id="KW-0808">Transferase</keyword>
<dbReference type="Gene3D" id="3.40.640.10">
    <property type="entry name" value="Type I PLP-dependent aspartate aminotransferase-like (Major domain)"/>
    <property type="match status" value="1"/>
</dbReference>
<dbReference type="Proteomes" id="UP001056429">
    <property type="component" value="Unassembled WGS sequence"/>
</dbReference>
<dbReference type="GO" id="GO:0030170">
    <property type="term" value="F:pyridoxal phosphate binding"/>
    <property type="evidence" value="ECO:0007669"/>
    <property type="project" value="TreeGrafter"/>
</dbReference>
<dbReference type="RefSeq" id="WP_250861667.1">
    <property type="nucleotide sequence ID" value="NZ_JAGSOJ010000006.1"/>
</dbReference>
<dbReference type="InterPro" id="IPR015424">
    <property type="entry name" value="PyrdxlP-dep_Trfase"/>
</dbReference>
<name>A0A9J6PCZ9_9CLOT</name>
<dbReference type="GO" id="GO:0000271">
    <property type="term" value="P:polysaccharide biosynthetic process"/>
    <property type="evidence" value="ECO:0007669"/>
    <property type="project" value="TreeGrafter"/>
</dbReference>
<comment type="caution">
    <text evidence="4">The sequence shown here is derived from an EMBL/GenBank/DDBJ whole genome shotgun (WGS) entry which is preliminary data.</text>
</comment>
<evidence type="ECO:0000313" key="5">
    <source>
        <dbReference type="Proteomes" id="UP001056429"/>
    </source>
</evidence>
<dbReference type="PANTHER" id="PTHR30244:SF34">
    <property type="entry name" value="DTDP-4-AMINO-4,6-DIDEOXYGALACTOSE TRANSAMINASE"/>
    <property type="match status" value="1"/>
</dbReference>
<dbReference type="Gene3D" id="3.90.1150.10">
    <property type="entry name" value="Aspartate Aminotransferase, domain 1"/>
    <property type="match status" value="1"/>
</dbReference>
<organism evidence="4 5">
    <name type="scientific">Oceanirhabdus seepicola</name>
    <dbReference type="NCBI Taxonomy" id="2828781"/>
    <lineage>
        <taxon>Bacteria</taxon>
        <taxon>Bacillati</taxon>
        <taxon>Bacillota</taxon>
        <taxon>Clostridia</taxon>
        <taxon>Eubacteriales</taxon>
        <taxon>Clostridiaceae</taxon>
        <taxon>Oceanirhabdus</taxon>
    </lineage>
</organism>
<dbReference type="PIRSF" id="PIRSF000390">
    <property type="entry name" value="PLP_StrS"/>
    <property type="match status" value="1"/>
</dbReference>
<dbReference type="InterPro" id="IPR000653">
    <property type="entry name" value="DegT/StrS_aminotransferase"/>
</dbReference>
<accession>A0A9J6PCZ9</accession>
<evidence type="ECO:0000256" key="2">
    <source>
        <dbReference type="PIRSR" id="PIRSR000390-2"/>
    </source>
</evidence>
<reference evidence="4" key="2">
    <citation type="submission" date="2021-04" db="EMBL/GenBank/DDBJ databases">
        <authorList>
            <person name="Dong X."/>
        </authorList>
    </citation>
    <scope>NUCLEOTIDE SEQUENCE</scope>
    <source>
        <strain evidence="4">ZWT</strain>
    </source>
</reference>
<dbReference type="PANTHER" id="PTHR30244">
    <property type="entry name" value="TRANSAMINASE"/>
    <property type="match status" value="1"/>
</dbReference>
<evidence type="ECO:0000313" key="4">
    <source>
        <dbReference type="EMBL" id="MCM1992504.1"/>
    </source>
</evidence>
<gene>
    <name evidence="4" type="ORF">KDK92_22550</name>
</gene>
<sequence length="388" mass="44297">MEKRAEFLKYYDALIEESDIESIIATLKSGWLSRGKVTNEFEEKFKDLVGAKYAVAMNSATAALHTSLICAGVGEGDEVITTPLTFAASANTIIHTGATPVFVDIDPETKCIDPEKIREKITDRTKAIVPVHFAGHACDMDKIMKIAEEHNLFISEDGAHATYTKYKDKMIGSIGNTTSFSFYYTKNLCTGEGGILTTDDENIANMAREVSLHGMTKNAWNRYGKKGSWRYDISYPGFKYNMTGLQAGLGLAQLGKLECMQERREELARLYSEGFKECEFVRIPKVKSYTRHAWHLYAIELEIEKLSIDRDEFIQELNEMNVGTSVHFIPVHLMSYYKERFSYKEGDFPVCEDYFNRTISLPFYPKMKDEDVKYVIDCVKYICDKYKK</sequence>
<evidence type="ECO:0000256" key="1">
    <source>
        <dbReference type="PIRSR" id="PIRSR000390-1"/>
    </source>
</evidence>
<feature type="modified residue" description="N6-(pyridoxal phosphate)lysine" evidence="2">
    <location>
        <position position="186"/>
    </location>
</feature>